<gene>
    <name evidence="1" type="ORF">F4821DRAFT_267915</name>
</gene>
<reference evidence="1 2" key="1">
    <citation type="journal article" date="2022" name="New Phytol.">
        <title>Ecological generalism drives hyperdiversity of secondary metabolite gene clusters in xylarialean endophytes.</title>
        <authorList>
            <person name="Franco M.E.E."/>
            <person name="Wisecaver J.H."/>
            <person name="Arnold A.E."/>
            <person name="Ju Y.M."/>
            <person name="Slot J.C."/>
            <person name="Ahrendt S."/>
            <person name="Moore L.P."/>
            <person name="Eastman K.E."/>
            <person name="Scott K."/>
            <person name="Konkel Z."/>
            <person name="Mondo S.J."/>
            <person name="Kuo A."/>
            <person name="Hayes R.D."/>
            <person name="Haridas S."/>
            <person name="Andreopoulos B."/>
            <person name="Riley R."/>
            <person name="LaButti K."/>
            <person name="Pangilinan J."/>
            <person name="Lipzen A."/>
            <person name="Amirebrahimi M."/>
            <person name="Yan J."/>
            <person name="Adam C."/>
            <person name="Keymanesh K."/>
            <person name="Ng V."/>
            <person name="Louie K."/>
            <person name="Northen T."/>
            <person name="Drula E."/>
            <person name="Henrissat B."/>
            <person name="Hsieh H.M."/>
            <person name="Youens-Clark K."/>
            <person name="Lutzoni F."/>
            <person name="Miadlikowska J."/>
            <person name="Eastwood D.C."/>
            <person name="Hamelin R.C."/>
            <person name="Grigoriev I.V."/>
            <person name="U'Ren J.M."/>
        </authorList>
    </citation>
    <scope>NUCLEOTIDE SEQUENCE [LARGE SCALE GENOMIC DNA]</scope>
    <source>
        <strain evidence="1 2">ER1909</strain>
    </source>
</reference>
<accession>A0ACC0DCG3</accession>
<organism evidence="1 2">
    <name type="scientific">Hypoxylon rubiginosum</name>
    <dbReference type="NCBI Taxonomy" id="110542"/>
    <lineage>
        <taxon>Eukaryota</taxon>
        <taxon>Fungi</taxon>
        <taxon>Dikarya</taxon>
        <taxon>Ascomycota</taxon>
        <taxon>Pezizomycotina</taxon>
        <taxon>Sordariomycetes</taxon>
        <taxon>Xylariomycetidae</taxon>
        <taxon>Xylariales</taxon>
        <taxon>Hypoxylaceae</taxon>
        <taxon>Hypoxylon</taxon>
    </lineage>
</organism>
<protein>
    <submittedName>
        <fullName evidence="1">Fungal-specific transcription factor domain-containing protein</fullName>
    </submittedName>
</protein>
<comment type="caution">
    <text evidence="1">The sequence shown here is derived from an EMBL/GenBank/DDBJ whole genome shotgun (WGS) entry which is preliminary data.</text>
</comment>
<evidence type="ECO:0000313" key="2">
    <source>
        <dbReference type="Proteomes" id="UP001497680"/>
    </source>
</evidence>
<keyword evidence="2" id="KW-1185">Reference proteome</keyword>
<evidence type="ECO:0000313" key="1">
    <source>
        <dbReference type="EMBL" id="KAI6090263.1"/>
    </source>
</evidence>
<dbReference type="EMBL" id="MU394291">
    <property type="protein sequence ID" value="KAI6090263.1"/>
    <property type="molecule type" value="Genomic_DNA"/>
</dbReference>
<dbReference type="Proteomes" id="UP001497680">
    <property type="component" value="Unassembled WGS sequence"/>
</dbReference>
<sequence>MSNKHKSRMDRKLPQIERQNEENACWACLKRKRVCDGTLPHCKNCTKSKLKCPGFGVRFLWPTGVTRASKSKTGSPLPPSLSSLALPAEDSLHMQHYLQNFARVALAIDYSTNGYRSLLPMAMHEPVLMNALLAVAASHHSRWQSTADNASRQYRRTALLALRDRFNHPELVNSPATLASMLALVTYEVFSGSSKWRGHHEAIRGWVRSRGDCSDLDPFLKAWVCLIDTQCALNTGIEAMPELQLWMDDDELLSGRQDSIDALFGCSSRLLKLMWEASQLYAASENRQGPTDEIRERAEQLQEKIYSTRILPDSDPPINIFCQQTGQVLSTTVDLNKEELQRRMVATAEIFRHACHIYVYRLIHSPEQALSDKMTDSLQSALELLTKVPDALGPGANLGWCLVVIGAELDQSYERDYIRTRWPHLSSLGIHNCENARKILEEVWIQRDLFSHGQGSPRRWQHVMQDIGQTQILV</sequence>
<proteinExistence type="predicted"/>
<name>A0ACC0DCG3_9PEZI</name>